<evidence type="ECO:0000256" key="1">
    <source>
        <dbReference type="PIRSR" id="PIRSR613078-2"/>
    </source>
</evidence>
<dbReference type="EMBL" id="LZFP01000009">
    <property type="protein sequence ID" value="OBR40129.1"/>
    <property type="molecule type" value="Genomic_DNA"/>
</dbReference>
<dbReference type="SMART" id="SM00855">
    <property type="entry name" value="PGAM"/>
    <property type="match status" value="1"/>
</dbReference>
<gene>
    <name evidence="2" type="ORF">A9200_16765</name>
</gene>
<comment type="caution">
    <text evidence="2">The sequence shown here is derived from an EMBL/GenBank/DDBJ whole genome shotgun (WGS) entry which is preliminary data.</text>
</comment>
<name>A0A1B7ZBS1_9FLAO</name>
<proteinExistence type="predicted"/>
<evidence type="ECO:0000313" key="3">
    <source>
        <dbReference type="Proteomes" id="UP000092164"/>
    </source>
</evidence>
<dbReference type="AlphaFoldDB" id="A0A1B7ZBS1"/>
<dbReference type="Gene3D" id="3.40.50.1240">
    <property type="entry name" value="Phosphoglycerate mutase-like"/>
    <property type="match status" value="1"/>
</dbReference>
<sequence>MKNLYLMRHGKSSWELNVSDQDRALLQRGITDAQLVGEAVVGKKIKIDHAFSSPANRALHTAIICLRTLKYPLHNFSVETNLYDFSGDKVIEFIKGLDNKLDNVLIFGHNHAFTYIANALGNKHIDNVPTSGFVHLQFKENSWASISKGSTIQTIFPKQLKAW</sequence>
<dbReference type="SUPFAM" id="SSF53254">
    <property type="entry name" value="Phosphoglycerate mutase-like"/>
    <property type="match status" value="1"/>
</dbReference>
<dbReference type="InterPro" id="IPR029033">
    <property type="entry name" value="His_PPase_superfam"/>
</dbReference>
<dbReference type="OrthoDB" id="9810154at2"/>
<evidence type="ECO:0000313" key="2">
    <source>
        <dbReference type="EMBL" id="OBR40129.1"/>
    </source>
</evidence>
<keyword evidence="3" id="KW-1185">Reference proteome</keyword>
<reference evidence="3" key="1">
    <citation type="submission" date="2016-06" db="EMBL/GenBank/DDBJ databases">
        <authorList>
            <person name="Zhan P."/>
        </authorList>
    </citation>
    <scope>NUCLEOTIDE SEQUENCE [LARGE SCALE GENOMIC DNA]</scope>
    <source>
        <strain evidence="3">T28</strain>
    </source>
</reference>
<dbReference type="STRING" id="1836467.BTR34_02625"/>
<accession>A0A1B7ZBS1</accession>
<feature type="binding site" evidence="1">
    <location>
        <position position="57"/>
    </location>
    <ligand>
        <name>substrate</name>
    </ligand>
</feature>
<dbReference type="InterPro" id="IPR013078">
    <property type="entry name" value="His_Pase_superF_clade-1"/>
</dbReference>
<dbReference type="CDD" id="cd07067">
    <property type="entry name" value="HP_PGM_like"/>
    <property type="match status" value="1"/>
</dbReference>
<organism evidence="2 3">
    <name type="scientific">Maribacter hydrothermalis</name>
    <dbReference type="NCBI Taxonomy" id="1836467"/>
    <lineage>
        <taxon>Bacteria</taxon>
        <taxon>Pseudomonadati</taxon>
        <taxon>Bacteroidota</taxon>
        <taxon>Flavobacteriia</taxon>
        <taxon>Flavobacteriales</taxon>
        <taxon>Flavobacteriaceae</taxon>
        <taxon>Maribacter</taxon>
    </lineage>
</organism>
<dbReference type="Proteomes" id="UP000092164">
    <property type="component" value="Unassembled WGS sequence"/>
</dbReference>
<dbReference type="KEGG" id="mart:BTR34_02625"/>
<dbReference type="Pfam" id="PF00300">
    <property type="entry name" value="His_Phos_1"/>
    <property type="match status" value="1"/>
</dbReference>
<protein>
    <submittedName>
        <fullName evidence="2">Histidine phosphatase family protein</fullName>
    </submittedName>
</protein>